<evidence type="ECO:0000256" key="1">
    <source>
        <dbReference type="ARBA" id="ARBA00007637"/>
    </source>
</evidence>
<name>A0A2S6CTD0_9CYAN</name>
<dbReference type="InterPro" id="IPR001509">
    <property type="entry name" value="Epimerase_deHydtase"/>
</dbReference>
<reference evidence="3 4" key="1">
    <citation type="submission" date="2018-02" db="EMBL/GenBank/DDBJ databases">
        <title>Discovery of a pederin family compound in a non-symbiotic bloom-forming cyanobacterium.</title>
        <authorList>
            <person name="Kust A."/>
            <person name="Mares J."/>
            <person name="Jokela J."/>
            <person name="Urajova P."/>
            <person name="Hajek J."/>
            <person name="Saurav K."/>
            <person name="Voracova K."/>
            <person name="Fewer D.P."/>
            <person name="Haapaniemi E."/>
            <person name="Permi P."/>
            <person name="Rehakova K."/>
            <person name="Sivonen K."/>
            <person name="Hrouzek P."/>
        </authorList>
    </citation>
    <scope>NUCLEOTIDE SEQUENCE [LARGE SCALE GENOMIC DNA]</scope>
    <source>
        <strain evidence="3 4">CHARLIE-1</strain>
    </source>
</reference>
<protein>
    <submittedName>
        <fullName evidence="3">Nucleotide sugar epimerase</fullName>
    </submittedName>
</protein>
<dbReference type="Gene3D" id="3.90.25.10">
    <property type="entry name" value="UDP-galactose 4-epimerase, domain 1"/>
    <property type="match status" value="1"/>
</dbReference>
<dbReference type="EMBL" id="PGEM01000083">
    <property type="protein sequence ID" value="PPJ63024.1"/>
    <property type="molecule type" value="Genomic_DNA"/>
</dbReference>
<dbReference type="Gene3D" id="3.40.50.720">
    <property type="entry name" value="NAD(P)-binding Rossmann-like Domain"/>
    <property type="match status" value="1"/>
</dbReference>
<proteinExistence type="inferred from homology"/>
<evidence type="ECO:0000259" key="2">
    <source>
        <dbReference type="Pfam" id="PF01370"/>
    </source>
</evidence>
<sequence>MNQLINQKVLVVGGAGFVGSNLVKTLLSFSPEKIIVVDNLLSSEQENLPDDSRISFIKSSITNDETLADLPDDLDYVFHLATYHGNQSSIYDPLADHENNTLTTLKLYERIKDFANLKKVVYSSAGCTVAEKTFEQAEATTEDAPVSLYLDSPYQISKIIGEFYSNYYFKRHNLPVVKARFQNVYGPGEVLGAGQWRGTPATVWRNVIPTFIYRAIKQMPLTVENGGIATRDFIYVDDIVRGLILCATKGISGETYNLASGVETSILELANSINELTSNPTPLDFRPKREWDNSGKRFGSSEKSRTQLDFECQIDLIKGLINTINWTKNNFSFIEECIQKHQNYMNLSSIK</sequence>
<keyword evidence="4" id="KW-1185">Reference proteome</keyword>
<feature type="domain" description="NAD-dependent epimerase/dehydratase" evidence="2">
    <location>
        <begin position="9"/>
        <end position="259"/>
    </location>
</feature>
<dbReference type="OrthoDB" id="9771073at2"/>
<dbReference type="AlphaFoldDB" id="A0A2S6CTD0"/>
<dbReference type="Proteomes" id="UP000239589">
    <property type="component" value="Unassembled WGS sequence"/>
</dbReference>
<comment type="similarity">
    <text evidence="1">Belongs to the NAD(P)-dependent epimerase/dehydratase family.</text>
</comment>
<evidence type="ECO:0000313" key="3">
    <source>
        <dbReference type="EMBL" id="PPJ63024.1"/>
    </source>
</evidence>
<organism evidence="3 4">
    <name type="scientific">Cuspidothrix issatschenkoi CHARLIE-1</name>
    <dbReference type="NCBI Taxonomy" id="2052836"/>
    <lineage>
        <taxon>Bacteria</taxon>
        <taxon>Bacillati</taxon>
        <taxon>Cyanobacteriota</taxon>
        <taxon>Cyanophyceae</taxon>
        <taxon>Nostocales</taxon>
        <taxon>Aphanizomenonaceae</taxon>
        <taxon>Cuspidothrix</taxon>
    </lineage>
</organism>
<dbReference type="Pfam" id="PF01370">
    <property type="entry name" value="Epimerase"/>
    <property type="match status" value="1"/>
</dbReference>
<accession>A0A2S6CTD0</accession>
<comment type="caution">
    <text evidence="3">The sequence shown here is derived from an EMBL/GenBank/DDBJ whole genome shotgun (WGS) entry which is preliminary data.</text>
</comment>
<evidence type="ECO:0000313" key="4">
    <source>
        <dbReference type="Proteomes" id="UP000239589"/>
    </source>
</evidence>
<dbReference type="InterPro" id="IPR036291">
    <property type="entry name" value="NAD(P)-bd_dom_sf"/>
</dbReference>
<dbReference type="PANTHER" id="PTHR43000">
    <property type="entry name" value="DTDP-D-GLUCOSE 4,6-DEHYDRATASE-RELATED"/>
    <property type="match status" value="1"/>
</dbReference>
<dbReference type="RefSeq" id="WP_104388138.1">
    <property type="nucleotide sequence ID" value="NZ_PGEM01000083.1"/>
</dbReference>
<gene>
    <name evidence="3" type="ORF">CUN59_12400</name>
</gene>
<dbReference type="SUPFAM" id="SSF51735">
    <property type="entry name" value="NAD(P)-binding Rossmann-fold domains"/>
    <property type="match status" value="1"/>
</dbReference>